<evidence type="ECO:0000313" key="2">
    <source>
        <dbReference type="EMBL" id="GAA0183008.1"/>
    </source>
</evidence>
<name>A0AAV3RPQ3_LITER</name>
<reference evidence="2 3" key="1">
    <citation type="submission" date="2024-01" db="EMBL/GenBank/DDBJ databases">
        <title>The complete chloroplast genome sequence of Lithospermum erythrorhizon: insights into the phylogenetic relationship among Boraginaceae species and the maternal lineages of purple gromwells.</title>
        <authorList>
            <person name="Okada T."/>
            <person name="Watanabe K."/>
        </authorList>
    </citation>
    <scope>NUCLEOTIDE SEQUENCE [LARGE SCALE GENOMIC DNA]</scope>
</reference>
<comment type="caution">
    <text evidence="2">The sequence shown here is derived from an EMBL/GenBank/DDBJ whole genome shotgun (WGS) entry which is preliminary data.</text>
</comment>
<gene>
    <name evidence="2" type="ORF">LIER_30499</name>
</gene>
<sequence>MPNLKTTQSYCHGVHLSIQSLLHLADVWYPDSGASSHMVGNLSLLQYVVPYYDSQQVMVGNGTLLPISHIGTSSLKFDIFTIILNHVLVVSNLTKNKIYIQRLCLDNYCIVQFSSSHFVLKDPKIMKPLIQCSSRGSIYPLIVG</sequence>
<protein>
    <recommendedName>
        <fullName evidence="1">Retrovirus-related Pol polyprotein from transposon TNT 1-94-like beta-barrel domain-containing protein</fullName>
    </recommendedName>
</protein>
<dbReference type="AlphaFoldDB" id="A0AAV3RPQ3"/>
<organism evidence="2 3">
    <name type="scientific">Lithospermum erythrorhizon</name>
    <name type="common">Purple gromwell</name>
    <name type="synonym">Lithospermum officinale var. erythrorhizon</name>
    <dbReference type="NCBI Taxonomy" id="34254"/>
    <lineage>
        <taxon>Eukaryota</taxon>
        <taxon>Viridiplantae</taxon>
        <taxon>Streptophyta</taxon>
        <taxon>Embryophyta</taxon>
        <taxon>Tracheophyta</taxon>
        <taxon>Spermatophyta</taxon>
        <taxon>Magnoliopsida</taxon>
        <taxon>eudicotyledons</taxon>
        <taxon>Gunneridae</taxon>
        <taxon>Pentapetalae</taxon>
        <taxon>asterids</taxon>
        <taxon>lamiids</taxon>
        <taxon>Boraginales</taxon>
        <taxon>Boraginaceae</taxon>
        <taxon>Boraginoideae</taxon>
        <taxon>Lithospermeae</taxon>
        <taxon>Lithospermum</taxon>
    </lineage>
</organism>
<accession>A0AAV3RPQ3</accession>
<evidence type="ECO:0000259" key="1">
    <source>
        <dbReference type="Pfam" id="PF22936"/>
    </source>
</evidence>
<dbReference type="EMBL" id="BAABME010010952">
    <property type="protein sequence ID" value="GAA0183008.1"/>
    <property type="molecule type" value="Genomic_DNA"/>
</dbReference>
<keyword evidence="3" id="KW-1185">Reference proteome</keyword>
<evidence type="ECO:0000313" key="3">
    <source>
        <dbReference type="Proteomes" id="UP001454036"/>
    </source>
</evidence>
<dbReference type="Pfam" id="PF22936">
    <property type="entry name" value="Pol_BBD"/>
    <property type="match status" value="1"/>
</dbReference>
<proteinExistence type="predicted"/>
<dbReference type="InterPro" id="IPR054722">
    <property type="entry name" value="PolX-like_BBD"/>
</dbReference>
<feature type="domain" description="Retrovirus-related Pol polyprotein from transposon TNT 1-94-like beta-barrel" evidence="1">
    <location>
        <begin position="28"/>
        <end position="104"/>
    </location>
</feature>
<dbReference type="Proteomes" id="UP001454036">
    <property type="component" value="Unassembled WGS sequence"/>
</dbReference>